<dbReference type="Pfam" id="PF18156">
    <property type="entry name" value="pPIWI_RE_Y"/>
    <property type="match status" value="1"/>
</dbReference>
<feature type="domain" description="REase associating with pPIWI RE" evidence="1">
    <location>
        <begin position="287"/>
        <end position="388"/>
    </location>
</feature>
<evidence type="ECO:0000313" key="4">
    <source>
        <dbReference type="Proteomes" id="UP001597063"/>
    </source>
</evidence>
<dbReference type="RefSeq" id="WP_207399548.1">
    <property type="nucleotide sequence ID" value="NZ_CAACUY010000013.1"/>
</dbReference>
<dbReference type="InterPro" id="IPR040828">
    <property type="entry name" value="pPIWI_RE_REase"/>
</dbReference>
<gene>
    <name evidence="3" type="ORF">ACFQZM_48610</name>
</gene>
<feature type="domain" description="pPIWI-RE three-gene island" evidence="2">
    <location>
        <begin position="17"/>
        <end position="172"/>
    </location>
</feature>
<proteinExistence type="predicted"/>
<dbReference type="Proteomes" id="UP001597063">
    <property type="component" value="Unassembled WGS sequence"/>
</dbReference>
<evidence type="ECO:0000259" key="2">
    <source>
        <dbReference type="Pfam" id="PF18156"/>
    </source>
</evidence>
<dbReference type="InterPro" id="IPR041191">
    <property type="entry name" value="pPIWI_RE_Y"/>
</dbReference>
<comment type="caution">
    <text evidence="3">The sequence shown here is derived from an EMBL/GenBank/DDBJ whole genome shotgun (WGS) entry which is preliminary data.</text>
</comment>
<keyword evidence="4" id="KW-1185">Reference proteome</keyword>
<dbReference type="EMBL" id="JBHTGP010000041">
    <property type="protein sequence ID" value="MFD0692422.1"/>
    <property type="molecule type" value="Genomic_DNA"/>
</dbReference>
<organism evidence="3 4">
    <name type="scientific">Actinomadura fibrosa</name>
    <dbReference type="NCBI Taxonomy" id="111802"/>
    <lineage>
        <taxon>Bacteria</taxon>
        <taxon>Bacillati</taxon>
        <taxon>Actinomycetota</taxon>
        <taxon>Actinomycetes</taxon>
        <taxon>Streptosporangiales</taxon>
        <taxon>Thermomonosporaceae</taxon>
        <taxon>Actinomadura</taxon>
    </lineage>
</organism>
<evidence type="ECO:0000259" key="1">
    <source>
        <dbReference type="Pfam" id="PF18154"/>
    </source>
</evidence>
<protein>
    <recommendedName>
        <fullName evidence="5">REase associating with pPIWI RE domain-containing protein</fullName>
    </recommendedName>
</protein>
<reference evidence="4" key="1">
    <citation type="journal article" date="2019" name="Int. J. Syst. Evol. Microbiol.">
        <title>The Global Catalogue of Microorganisms (GCM) 10K type strain sequencing project: providing services to taxonomists for standard genome sequencing and annotation.</title>
        <authorList>
            <consortium name="The Broad Institute Genomics Platform"/>
            <consortium name="The Broad Institute Genome Sequencing Center for Infectious Disease"/>
            <person name="Wu L."/>
            <person name="Ma J."/>
        </authorList>
    </citation>
    <scope>NUCLEOTIDE SEQUENCE [LARGE SCALE GENOMIC DNA]</scope>
    <source>
        <strain evidence="4">JCM 9371</strain>
    </source>
</reference>
<name>A0ABW2Y525_9ACTN</name>
<dbReference type="Pfam" id="PF18154">
    <property type="entry name" value="pPIWI_RE_REase"/>
    <property type="match status" value="1"/>
</dbReference>
<accession>A0ABW2Y525</accession>
<evidence type="ECO:0008006" key="5">
    <source>
        <dbReference type="Google" id="ProtNLM"/>
    </source>
</evidence>
<sequence>MSGLVAPPSDDMSERRRRAVTAMLRAAYAWSARQARPEAMREVARMTGFVMEAHGPGSGPVTPLALVDALRRPLGELPILGSTDSSDDGLRDAVLLEPDGVGGDRLSAPALDLLCEHVVPLDAEADGQGWLPSWTRMTADRIRARAFAAMAGPKDQRLYETSRKFLIEHPAGRLQELQIGVSETGARMMPGGYRPIPESSLYRTRDDGAWWWPCPDCRWPMAVTRDQVQCRYRPHSTVFRAAERRGAKSPELTRVDEGPAVKTPVALSAVGSGCVGQGVWRFIVVPGASELRIAAQLERLGADVEMWPELDAYDLHVTIGGTEFRLDVKEYRSPHRLITDLRARPPRAQVAVLLPRTHGHQAEAVATALPRIEVLTEQRLLRKVRRIKKTIEERKDGDR</sequence>
<evidence type="ECO:0000313" key="3">
    <source>
        <dbReference type="EMBL" id="MFD0692422.1"/>
    </source>
</evidence>